<evidence type="ECO:0000256" key="1">
    <source>
        <dbReference type="SAM" id="MobiDB-lite"/>
    </source>
</evidence>
<feature type="compositionally biased region" description="Basic residues" evidence="1">
    <location>
        <begin position="106"/>
        <end position="115"/>
    </location>
</feature>
<keyword evidence="2" id="KW-1185">Reference proteome</keyword>
<reference evidence="3" key="1">
    <citation type="submission" date="2016-11" db="UniProtKB">
        <authorList>
            <consortium name="WormBaseParasite"/>
        </authorList>
    </citation>
    <scope>IDENTIFICATION</scope>
</reference>
<organism evidence="2 3">
    <name type="scientific">Meloidogyne hapla</name>
    <name type="common">Root-knot nematode worm</name>
    <dbReference type="NCBI Taxonomy" id="6305"/>
    <lineage>
        <taxon>Eukaryota</taxon>
        <taxon>Metazoa</taxon>
        <taxon>Ecdysozoa</taxon>
        <taxon>Nematoda</taxon>
        <taxon>Chromadorea</taxon>
        <taxon>Rhabditida</taxon>
        <taxon>Tylenchina</taxon>
        <taxon>Tylenchomorpha</taxon>
        <taxon>Tylenchoidea</taxon>
        <taxon>Meloidogynidae</taxon>
        <taxon>Meloidogyninae</taxon>
        <taxon>Meloidogyne</taxon>
    </lineage>
</organism>
<dbReference type="WBParaSite" id="MhA1_Contig253.frz3.gene42">
    <property type="protein sequence ID" value="MhA1_Contig253.frz3.gene42"/>
    <property type="gene ID" value="MhA1_Contig253.frz3.gene42"/>
</dbReference>
<protein>
    <submittedName>
        <fullName evidence="3">MANSC domain-containing protein</fullName>
    </submittedName>
</protein>
<accession>A0A1I8BIZ1</accession>
<dbReference type="AlphaFoldDB" id="A0A1I8BIZ1"/>
<feature type="region of interest" description="Disordered" evidence="1">
    <location>
        <begin position="99"/>
        <end position="121"/>
    </location>
</feature>
<proteinExistence type="predicted"/>
<feature type="region of interest" description="Disordered" evidence="1">
    <location>
        <begin position="133"/>
        <end position="158"/>
    </location>
</feature>
<dbReference type="Proteomes" id="UP000095281">
    <property type="component" value="Unplaced"/>
</dbReference>
<sequence>MLFYCIPNLSFLTSPDKVNGLQGFNFSWTEVLHVQSDSECTGEQFYLCSYSRLCIDAQVCKINVRIGLTTCSLKLRCNGEDNCGENDDSDEAHLKRKNHAKVDLHRKSRGRRKRQKTDYHGARVHHQYLQQSGGRIAFGEASTPRPRQPRARQSKPRQTILDKHRLSGAVTMITRLSEDERCFEQFALIDEFLHLPMYDHHNGLSNQFSKLSPTLEEHTKNDTNALTRTLSNNPEQNIDGNVKIFYG</sequence>
<evidence type="ECO:0000313" key="2">
    <source>
        <dbReference type="Proteomes" id="UP000095281"/>
    </source>
</evidence>
<evidence type="ECO:0000313" key="3">
    <source>
        <dbReference type="WBParaSite" id="MhA1_Contig253.frz3.gene42"/>
    </source>
</evidence>
<name>A0A1I8BIZ1_MELHA</name>